<comment type="caution">
    <text evidence="1">The sequence shown here is derived from an EMBL/GenBank/DDBJ whole genome shotgun (WGS) entry which is preliminary data.</text>
</comment>
<dbReference type="EMBL" id="JABFUD020000023">
    <property type="protein sequence ID" value="KAI5061260.1"/>
    <property type="molecule type" value="Genomic_DNA"/>
</dbReference>
<organism evidence="1 2">
    <name type="scientific">Adiantum capillus-veneris</name>
    <name type="common">Maidenhair fern</name>
    <dbReference type="NCBI Taxonomy" id="13818"/>
    <lineage>
        <taxon>Eukaryota</taxon>
        <taxon>Viridiplantae</taxon>
        <taxon>Streptophyta</taxon>
        <taxon>Embryophyta</taxon>
        <taxon>Tracheophyta</taxon>
        <taxon>Polypodiopsida</taxon>
        <taxon>Polypodiidae</taxon>
        <taxon>Polypodiales</taxon>
        <taxon>Pteridineae</taxon>
        <taxon>Pteridaceae</taxon>
        <taxon>Vittarioideae</taxon>
        <taxon>Adiantum</taxon>
    </lineage>
</organism>
<accession>A0A9D4U553</accession>
<evidence type="ECO:0000313" key="2">
    <source>
        <dbReference type="Proteomes" id="UP000886520"/>
    </source>
</evidence>
<protein>
    <submittedName>
        <fullName evidence="1">Uncharacterized protein</fullName>
    </submittedName>
</protein>
<name>A0A9D4U553_ADICA</name>
<dbReference type="AlphaFoldDB" id="A0A9D4U553"/>
<keyword evidence="2" id="KW-1185">Reference proteome</keyword>
<gene>
    <name evidence="1" type="ORF">GOP47_0023765</name>
</gene>
<sequence length="78" mass="8872">MIDAKLCKRSRVGAVDMFGESPFESQQEQTTARLASCLLQPRECRTRDSALSSKRKRLGFGVFGGGEQTRAFQCRLWW</sequence>
<reference evidence="1" key="1">
    <citation type="submission" date="2021-01" db="EMBL/GenBank/DDBJ databases">
        <title>Adiantum capillus-veneris genome.</title>
        <authorList>
            <person name="Fang Y."/>
            <person name="Liao Q."/>
        </authorList>
    </citation>
    <scope>NUCLEOTIDE SEQUENCE</scope>
    <source>
        <strain evidence="1">H3</strain>
        <tissue evidence="1">Leaf</tissue>
    </source>
</reference>
<evidence type="ECO:0000313" key="1">
    <source>
        <dbReference type="EMBL" id="KAI5061260.1"/>
    </source>
</evidence>
<proteinExistence type="predicted"/>
<dbReference type="Proteomes" id="UP000886520">
    <property type="component" value="Chromosome 23"/>
</dbReference>